<dbReference type="EMBL" id="AORV01000040">
    <property type="protein sequence ID" value="EMS71255.1"/>
    <property type="molecule type" value="Genomic_DNA"/>
</dbReference>
<organism evidence="1 2">
    <name type="scientific">Ruminiclostridium cellobioparum subsp. termitidis CT1112</name>
    <dbReference type="NCBI Taxonomy" id="1195236"/>
    <lineage>
        <taxon>Bacteria</taxon>
        <taxon>Bacillati</taxon>
        <taxon>Bacillota</taxon>
        <taxon>Clostridia</taxon>
        <taxon>Eubacteriales</taxon>
        <taxon>Oscillospiraceae</taxon>
        <taxon>Ruminiclostridium</taxon>
    </lineage>
</organism>
<name>S0FHL2_RUMCE</name>
<keyword evidence="2" id="KW-1185">Reference proteome</keyword>
<dbReference type="AlphaFoldDB" id="S0FHL2"/>
<evidence type="ECO:0000313" key="1">
    <source>
        <dbReference type="EMBL" id="EMS71255.1"/>
    </source>
</evidence>
<protein>
    <submittedName>
        <fullName evidence="1">Uncharacterized protein</fullName>
    </submittedName>
</protein>
<reference evidence="1 2" key="1">
    <citation type="journal article" date="2013" name="Genome Announc.">
        <title>Draft Genome Sequence of the Cellulolytic, Mesophilic, Anaerobic Bacterium Clostridium termitidis Strain CT1112 (DSM 5398).</title>
        <authorList>
            <person name="Lal S."/>
            <person name="Ramachandran U."/>
            <person name="Zhang X."/>
            <person name="Munir R."/>
            <person name="Sparling R."/>
            <person name="Levin D.B."/>
        </authorList>
    </citation>
    <scope>NUCLEOTIDE SEQUENCE [LARGE SCALE GENOMIC DNA]</scope>
    <source>
        <strain evidence="1 2">CT1112</strain>
    </source>
</reference>
<accession>S0FHL2</accession>
<gene>
    <name evidence="1" type="ORF">CTER_2876</name>
</gene>
<comment type="caution">
    <text evidence="1">The sequence shown here is derived from an EMBL/GenBank/DDBJ whole genome shotgun (WGS) entry which is preliminary data.</text>
</comment>
<sequence>MFKSYLIILTIFNTDDITMVLLADSMNDISECQKAVISNCIAKYRKDS</sequence>
<proteinExistence type="predicted"/>
<evidence type="ECO:0000313" key="2">
    <source>
        <dbReference type="Proteomes" id="UP000014155"/>
    </source>
</evidence>
<dbReference type="Proteomes" id="UP000014155">
    <property type="component" value="Unassembled WGS sequence"/>
</dbReference>